<dbReference type="AlphaFoldDB" id="A0A4R0GGX5"/>
<organism evidence="1 2">
    <name type="scientific">Kosakonia quasisacchari</name>
    <dbReference type="NCBI Taxonomy" id="2529380"/>
    <lineage>
        <taxon>Bacteria</taxon>
        <taxon>Pseudomonadati</taxon>
        <taxon>Pseudomonadota</taxon>
        <taxon>Gammaproteobacteria</taxon>
        <taxon>Enterobacterales</taxon>
        <taxon>Enterobacteriaceae</taxon>
        <taxon>Kosakonia</taxon>
    </lineage>
</organism>
<keyword evidence="2" id="KW-1185">Reference proteome</keyword>
<dbReference type="EMBL" id="SJOP01000037">
    <property type="protein sequence ID" value="TCB96664.1"/>
    <property type="molecule type" value="Genomic_DNA"/>
</dbReference>
<gene>
    <name evidence="1" type="ORF">E0L21_23865</name>
</gene>
<evidence type="ECO:0000313" key="2">
    <source>
        <dbReference type="Proteomes" id="UP000291793"/>
    </source>
</evidence>
<protein>
    <submittedName>
        <fullName evidence="1">Uncharacterized protein</fullName>
    </submittedName>
</protein>
<accession>A0A4R0GGX5</accession>
<proteinExistence type="predicted"/>
<name>A0A4R0GGX5_9ENTR</name>
<evidence type="ECO:0000313" key="1">
    <source>
        <dbReference type="EMBL" id="TCB96664.1"/>
    </source>
</evidence>
<dbReference type="OrthoDB" id="6638427at2"/>
<dbReference type="Proteomes" id="UP000291793">
    <property type="component" value="Unassembled WGS sequence"/>
</dbReference>
<reference evidence="1 2" key="1">
    <citation type="submission" date="2019-02" db="EMBL/GenBank/DDBJ databases">
        <title>The draft genome of Kosakonia quasisacchari strain WCHKQ120001.</title>
        <authorList>
            <person name="Wang C."/>
            <person name="Feng Y."/>
            <person name="Zong Z."/>
        </authorList>
    </citation>
    <scope>NUCLEOTIDE SEQUENCE [LARGE SCALE GENOMIC DNA]</scope>
    <source>
        <strain evidence="1 2">WCHKQ120001</strain>
    </source>
</reference>
<sequence length="257" mass="29954">MRKMTENAIKNELQDWNDKLVRVCADFVRFKDDLDASNKTSYVQSPLIRRFRGFSGLYEPNKINKYRTASAICPSDFANEALPFICVIDINRGEYKKCQINPQLVVSGKYRDYRHAFDGGYADIFPEDVMNASDKFIAESDTHSTQYYYRPKILPLYIALEGKNRIELFKRYRRTMLAWVAETPSVPVSELTLIQLRPFNVWAVCYSGQRRILPFPQISLPVYKTLGVAEVKPGWDFLALSKLRKARIRATRHQMRM</sequence>
<comment type="caution">
    <text evidence="1">The sequence shown here is derived from an EMBL/GenBank/DDBJ whole genome shotgun (WGS) entry which is preliminary data.</text>
</comment>